<gene>
    <name evidence="1" type="ORF">C900_00432</name>
</gene>
<keyword evidence="2" id="KW-1185">Reference proteome</keyword>
<dbReference type="AlphaFoldDB" id="L8JHV5"/>
<name>L8JHV5_9BACT</name>
<evidence type="ECO:0000313" key="1">
    <source>
        <dbReference type="EMBL" id="ELR68400.1"/>
    </source>
</evidence>
<evidence type="ECO:0000313" key="2">
    <source>
        <dbReference type="Proteomes" id="UP000011135"/>
    </source>
</evidence>
<sequence length="61" mass="7342">MKVSDEEARWNKSQKDQQFTIVTDDFENGVWRIIYLDGFKRTGKIYHEVKLNFILTNLKFS</sequence>
<reference evidence="1 2" key="1">
    <citation type="submission" date="2012-12" db="EMBL/GenBank/DDBJ databases">
        <title>Genome assembly of Fulvivirga imtechensis AK7.</title>
        <authorList>
            <person name="Nupur N."/>
            <person name="Khatri I."/>
            <person name="Kumar R."/>
            <person name="Subramanian S."/>
            <person name="Pinnaka A."/>
        </authorList>
    </citation>
    <scope>NUCLEOTIDE SEQUENCE [LARGE SCALE GENOMIC DNA]</scope>
    <source>
        <strain evidence="1 2">AK7</strain>
    </source>
</reference>
<proteinExistence type="predicted"/>
<dbReference type="Proteomes" id="UP000011135">
    <property type="component" value="Unassembled WGS sequence"/>
</dbReference>
<organism evidence="1 2">
    <name type="scientific">Fulvivirga imtechensis AK7</name>
    <dbReference type="NCBI Taxonomy" id="1237149"/>
    <lineage>
        <taxon>Bacteria</taxon>
        <taxon>Pseudomonadati</taxon>
        <taxon>Bacteroidota</taxon>
        <taxon>Cytophagia</taxon>
        <taxon>Cytophagales</taxon>
        <taxon>Fulvivirgaceae</taxon>
        <taxon>Fulvivirga</taxon>
    </lineage>
</organism>
<dbReference type="EMBL" id="AMZN01000116">
    <property type="protein sequence ID" value="ELR68400.1"/>
    <property type="molecule type" value="Genomic_DNA"/>
</dbReference>
<dbReference type="STRING" id="1237149.C900_00432"/>
<comment type="caution">
    <text evidence="1">The sequence shown here is derived from an EMBL/GenBank/DDBJ whole genome shotgun (WGS) entry which is preliminary data.</text>
</comment>
<accession>L8JHV5</accession>
<protein>
    <submittedName>
        <fullName evidence="1">Uncharacterized protein</fullName>
    </submittedName>
</protein>